<keyword evidence="2 3" id="KW-0808">Transferase</keyword>
<evidence type="ECO:0000256" key="2">
    <source>
        <dbReference type="ARBA" id="ARBA00022679"/>
    </source>
</evidence>
<accession>A0A1I7BGP6</accession>
<dbReference type="GO" id="GO:0005829">
    <property type="term" value="C:cytosol"/>
    <property type="evidence" value="ECO:0007669"/>
    <property type="project" value="TreeGrafter"/>
</dbReference>
<dbReference type="GO" id="GO:0008713">
    <property type="term" value="F:ADP-heptose-lipopolysaccharide heptosyltransferase activity"/>
    <property type="evidence" value="ECO:0007669"/>
    <property type="project" value="TreeGrafter"/>
</dbReference>
<dbReference type="AlphaFoldDB" id="A0A1I7BGP6"/>
<dbReference type="OrthoDB" id="9797795at2"/>
<dbReference type="SUPFAM" id="SSF53756">
    <property type="entry name" value="UDP-Glycosyltransferase/glycogen phosphorylase"/>
    <property type="match status" value="1"/>
</dbReference>
<evidence type="ECO:0000313" key="4">
    <source>
        <dbReference type="Proteomes" id="UP000236454"/>
    </source>
</evidence>
<dbReference type="PANTHER" id="PTHR30160:SF15">
    <property type="entry name" value="GLYCOSYLTRANSFERASE HI_0523-RELATED"/>
    <property type="match status" value="1"/>
</dbReference>
<keyword evidence="4" id="KW-1185">Reference proteome</keyword>
<proteinExistence type="predicted"/>
<dbReference type="EMBL" id="FPAS01000005">
    <property type="protein sequence ID" value="SFT86322.1"/>
    <property type="molecule type" value="Genomic_DNA"/>
</dbReference>
<dbReference type="PANTHER" id="PTHR30160">
    <property type="entry name" value="TETRAACYLDISACCHARIDE 4'-KINASE-RELATED"/>
    <property type="match status" value="1"/>
</dbReference>
<dbReference type="Pfam" id="PF01075">
    <property type="entry name" value="Glyco_transf_9"/>
    <property type="match status" value="1"/>
</dbReference>
<evidence type="ECO:0000256" key="1">
    <source>
        <dbReference type="ARBA" id="ARBA00022676"/>
    </source>
</evidence>
<name>A0A1I7BGP6_9FLAO</name>
<dbReference type="InterPro" id="IPR051199">
    <property type="entry name" value="LPS_LOS_Heptosyltrfase"/>
</dbReference>
<evidence type="ECO:0000313" key="3">
    <source>
        <dbReference type="EMBL" id="SFT86322.1"/>
    </source>
</evidence>
<organism evidence="3 4">
    <name type="scientific">Lishizhenia tianjinensis</name>
    <dbReference type="NCBI Taxonomy" id="477690"/>
    <lineage>
        <taxon>Bacteria</taxon>
        <taxon>Pseudomonadati</taxon>
        <taxon>Bacteroidota</taxon>
        <taxon>Flavobacteriia</taxon>
        <taxon>Flavobacteriales</taxon>
        <taxon>Crocinitomicaceae</taxon>
        <taxon>Lishizhenia</taxon>
    </lineage>
</organism>
<gene>
    <name evidence="3" type="ORF">SAMN05216474_2823</name>
</gene>
<dbReference type="GO" id="GO:0009244">
    <property type="term" value="P:lipopolysaccharide core region biosynthetic process"/>
    <property type="evidence" value="ECO:0007669"/>
    <property type="project" value="TreeGrafter"/>
</dbReference>
<dbReference type="RefSeq" id="WP_090252026.1">
    <property type="nucleotide sequence ID" value="NZ_FPAS01000005.1"/>
</dbReference>
<dbReference type="InterPro" id="IPR002201">
    <property type="entry name" value="Glyco_trans_9"/>
</dbReference>
<keyword evidence="1" id="KW-0328">Glycosyltransferase</keyword>
<sequence length="350" mass="39194">MSKTINLNNKTVVISRTDSIGDVVLTLPMCAWLKQQFPECKIVFLGQSYTRPVLESAPFIDEILEWNKIEALPVQSRVEELKKLEANVFIHVFPNKEIAKLAKKAKIPFRIGTSHRSYHFLSCNIKPNFTRRKSEFHEAQLNFELLRSYGIKELPSLKELSALMADFHPKGTLPQDIQRSIEGLNLEQGKKKVILHARSQGSAVEWDIEKFSRLAKLLADNGHAVFYTGTNEEGVNIRGSIPTAQNVFDVTGKLTLAELQSFILQMDTLVACSTGPLHLAGILGIEAIGLFSPRRPIHPGRWMPLGEATKVIVHDEDCELCAKGEDCDCITKITAEKVYDTITSNIEELA</sequence>
<protein>
    <submittedName>
        <fullName evidence="3">ADP-heptose:LPS heptosyltransferase</fullName>
    </submittedName>
</protein>
<dbReference type="Proteomes" id="UP000236454">
    <property type="component" value="Unassembled WGS sequence"/>
</dbReference>
<reference evidence="3 4" key="1">
    <citation type="submission" date="2016-10" db="EMBL/GenBank/DDBJ databases">
        <authorList>
            <person name="de Groot N.N."/>
        </authorList>
    </citation>
    <scope>NUCLEOTIDE SEQUENCE [LARGE SCALE GENOMIC DNA]</scope>
    <source>
        <strain evidence="3 4">CGMCC 1.7005</strain>
    </source>
</reference>
<dbReference type="STRING" id="477690.SAMN05216474_2823"/>
<dbReference type="Gene3D" id="3.40.50.2000">
    <property type="entry name" value="Glycogen Phosphorylase B"/>
    <property type="match status" value="2"/>
</dbReference>
<dbReference type="CDD" id="cd03789">
    <property type="entry name" value="GT9_LPS_heptosyltransferase"/>
    <property type="match status" value="1"/>
</dbReference>